<keyword evidence="3" id="KW-1185">Reference proteome</keyword>
<keyword evidence="1" id="KW-1133">Transmembrane helix</keyword>
<evidence type="ECO:0000313" key="3">
    <source>
        <dbReference type="Proteomes" id="UP000692954"/>
    </source>
</evidence>
<keyword evidence="1" id="KW-0472">Membrane</keyword>
<dbReference type="EMBL" id="CAJJDN010000076">
    <property type="protein sequence ID" value="CAD8101741.1"/>
    <property type="molecule type" value="Genomic_DNA"/>
</dbReference>
<accession>A0A8S1PFX4</accession>
<name>A0A8S1PFX4_9CILI</name>
<reference evidence="2" key="1">
    <citation type="submission" date="2021-01" db="EMBL/GenBank/DDBJ databases">
        <authorList>
            <consortium name="Genoscope - CEA"/>
            <person name="William W."/>
        </authorList>
    </citation>
    <scope>NUCLEOTIDE SEQUENCE</scope>
</reference>
<evidence type="ECO:0000313" key="2">
    <source>
        <dbReference type="EMBL" id="CAD8101741.1"/>
    </source>
</evidence>
<sequence length="203" mass="23687">MNLKNKALDLQILIQLLYQLLNNIIFMLILILISYAFSLSSDCQFRIITDCLEFNMFNLKYECQIKNNRCIKKRNQIQNSISQGIIQLQQLTQEERLESRKGIQKRKSKVIKNQLSDEYSEQFFGPSLSISGSQSGELFDNIELDSYYSYDYPTFEDEESSLDIEFIPKNPIPNQPPGFTITPVSSMQLIVSIFFILLQWIQL</sequence>
<comment type="caution">
    <text evidence="2">The sequence shown here is derived from an EMBL/GenBank/DDBJ whole genome shotgun (WGS) entry which is preliminary data.</text>
</comment>
<dbReference type="AlphaFoldDB" id="A0A8S1PFX4"/>
<evidence type="ECO:0000256" key="1">
    <source>
        <dbReference type="SAM" id="Phobius"/>
    </source>
</evidence>
<feature type="transmembrane region" description="Helical" evidence="1">
    <location>
        <begin position="179"/>
        <end position="201"/>
    </location>
</feature>
<gene>
    <name evidence="2" type="ORF">PSON_ATCC_30995.1.T0760151</name>
</gene>
<evidence type="ECO:0008006" key="4">
    <source>
        <dbReference type="Google" id="ProtNLM"/>
    </source>
</evidence>
<proteinExistence type="predicted"/>
<feature type="transmembrane region" description="Helical" evidence="1">
    <location>
        <begin position="12"/>
        <end position="37"/>
    </location>
</feature>
<dbReference type="Proteomes" id="UP000692954">
    <property type="component" value="Unassembled WGS sequence"/>
</dbReference>
<keyword evidence="1" id="KW-0812">Transmembrane</keyword>
<dbReference type="OrthoDB" id="320833at2759"/>
<organism evidence="2 3">
    <name type="scientific">Paramecium sonneborni</name>
    <dbReference type="NCBI Taxonomy" id="65129"/>
    <lineage>
        <taxon>Eukaryota</taxon>
        <taxon>Sar</taxon>
        <taxon>Alveolata</taxon>
        <taxon>Ciliophora</taxon>
        <taxon>Intramacronucleata</taxon>
        <taxon>Oligohymenophorea</taxon>
        <taxon>Peniculida</taxon>
        <taxon>Parameciidae</taxon>
        <taxon>Paramecium</taxon>
    </lineage>
</organism>
<protein>
    <recommendedName>
        <fullName evidence="4">Transmembrane protein</fullName>
    </recommendedName>
</protein>